<dbReference type="PROSITE" id="PS50234">
    <property type="entry name" value="VWFA"/>
    <property type="match status" value="1"/>
</dbReference>
<dbReference type="Proteomes" id="UP000634805">
    <property type="component" value="Unassembled WGS sequence"/>
</dbReference>
<evidence type="ECO:0000256" key="4">
    <source>
        <dbReference type="SAM" id="MobiDB-lite"/>
    </source>
</evidence>
<organism evidence="6 7">
    <name type="scientific">Candidatus Argoarchaeum ethanivorans</name>
    <dbReference type="NCBI Taxonomy" id="2608793"/>
    <lineage>
        <taxon>Archaea</taxon>
        <taxon>Methanobacteriati</taxon>
        <taxon>Methanobacteriota</taxon>
        <taxon>Stenosarchaea group</taxon>
        <taxon>Methanomicrobia</taxon>
        <taxon>Methanosarcinales</taxon>
        <taxon>Methanosarcinales incertae sedis</taxon>
        <taxon>GOM Arc I cluster</taxon>
        <taxon>Candidatus Argoarchaeum</taxon>
    </lineage>
</organism>
<dbReference type="CDD" id="cd00009">
    <property type="entry name" value="AAA"/>
    <property type="match status" value="1"/>
</dbReference>
<dbReference type="InterPro" id="IPR052989">
    <property type="entry name" value="Mg-chelatase_DI-like"/>
</dbReference>
<dbReference type="Gene3D" id="1.10.8.80">
    <property type="entry name" value="Magnesium chelatase subunit I, C-Terminal domain"/>
    <property type="match status" value="1"/>
</dbReference>
<dbReference type="PANTHER" id="PTHR35023">
    <property type="entry name" value="CHELATASE-RELATED"/>
    <property type="match status" value="1"/>
</dbReference>
<feature type="region of interest" description="Disordered" evidence="4">
    <location>
        <begin position="742"/>
        <end position="770"/>
    </location>
</feature>
<dbReference type="SMART" id="SM00382">
    <property type="entry name" value="AAA"/>
    <property type="match status" value="1"/>
</dbReference>
<evidence type="ECO:0000256" key="1">
    <source>
        <dbReference type="ARBA" id="ARBA00005799"/>
    </source>
</evidence>
<comment type="caution">
    <text evidence="6">The sequence shown here is derived from an EMBL/GenBank/DDBJ whole genome shotgun (WGS) entry which is preliminary data.</text>
</comment>
<feature type="domain" description="VWFA" evidence="5">
    <location>
        <begin position="506"/>
        <end position="699"/>
    </location>
</feature>
<accession>A0A811TCM1</accession>
<dbReference type="GO" id="GO:0005524">
    <property type="term" value="F:ATP binding"/>
    <property type="evidence" value="ECO:0007669"/>
    <property type="project" value="UniProtKB-KW"/>
</dbReference>
<evidence type="ECO:0000313" key="6">
    <source>
        <dbReference type="EMBL" id="CAD6493199.1"/>
    </source>
</evidence>
<dbReference type="InterPro" id="IPR000523">
    <property type="entry name" value="Mg_chelatse_chII-like_cat_dom"/>
</dbReference>
<dbReference type="InterPro" id="IPR036465">
    <property type="entry name" value="vWFA_dom_sf"/>
</dbReference>
<dbReference type="EMBL" id="CAJHIS010000010">
    <property type="protein sequence ID" value="CAD6493199.1"/>
    <property type="molecule type" value="Genomic_DNA"/>
</dbReference>
<dbReference type="InterPro" id="IPR027417">
    <property type="entry name" value="P-loop_NTPase"/>
</dbReference>
<comment type="similarity">
    <text evidence="1">Belongs to the Mg-chelatase subunits D/I family.</text>
</comment>
<dbReference type="Gene3D" id="3.40.50.410">
    <property type="entry name" value="von Willebrand factor, type A domain"/>
    <property type="match status" value="1"/>
</dbReference>
<dbReference type="Gene3D" id="3.40.50.300">
    <property type="entry name" value="P-loop containing nucleotide triphosphate hydrolases"/>
    <property type="match status" value="1"/>
</dbReference>
<gene>
    <name evidence="6" type="ORF">EMLJLAPB_00469</name>
</gene>
<dbReference type="SMART" id="SM00327">
    <property type="entry name" value="VWA"/>
    <property type="match status" value="1"/>
</dbReference>
<name>A0A811TCM1_9EURY</name>
<dbReference type="SUPFAM" id="SSF53300">
    <property type="entry name" value="vWA-like"/>
    <property type="match status" value="1"/>
</dbReference>
<dbReference type="Pfam" id="PF01078">
    <property type="entry name" value="Mg_chelatase"/>
    <property type="match status" value="1"/>
</dbReference>
<dbReference type="CDD" id="cd01451">
    <property type="entry name" value="vWA_Magnesium_chelatase"/>
    <property type="match status" value="1"/>
</dbReference>
<dbReference type="InterPro" id="IPR041702">
    <property type="entry name" value="BchD/ChlD_VWA"/>
</dbReference>
<dbReference type="PANTHER" id="PTHR35023:SF1">
    <property type="entry name" value="MG-PROTOPORPHYRIN IX CHELATASE"/>
    <property type="match status" value="1"/>
</dbReference>
<keyword evidence="2" id="KW-0547">Nucleotide-binding</keyword>
<keyword evidence="3" id="KW-0067">ATP-binding</keyword>
<reference evidence="6" key="1">
    <citation type="submission" date="2020-10" db="EMBL/GenBank/DDBJ databases">
        <authorList>
            <person name="Hahn C.J."/>
            <person name="Laso-Perez R."/>
            <person name="Vulcano F."/>
            <person name="Vaziourakis K.-M."/>
            <person name="Stokke R."/>
            <person name="Steen I.H."/>
            <person name="Teske A."/>
            <person name="Boetius A."/>
            <person name="Liebeke M."/>
            <person name="Amann R."/>
            <person name="Knittel K."/>
        </authorList>
    </citation>
    <scope>NUCLEOTIDE SEQUENCE</scope>
    <source>
        <strain evidence="6">Gfbio:e3339647-f889-4370-9287-4fb5cb688e4c:AG392D22_GoMArc1</strain>
    </source>
</reference>
<dbReference type="AlphaFoldDB" id="A0A811TCM1"/>
<dbReference type="InterPro" id="IPR041628">
    <property type="entry name" value="ChlI/MoxR_AAA_lid"/>
</dbReference>
<proteinExistence type="inferred from homology"/>
<dbReference type="InterPro" id="IPR002035">
    <property type="entry name" value="VWF_A"/>
</dbReference>
<feature type="compositionally biased region" description="Basic and acidic residues" evidence="4">
    <location>
        <begin position="325"/>
        <end position="385"/>
    </location>
</feature>
<dbReference type="Pfam" id="PF17863">
    <property type="entry name" value="AAA_lid_2"/>
    <property type="match status" value="1"/>
</dbReference>
<dbReference type="InterPro" id="IPR003593">
    <property type="entry name" value="AAA+_ATPase"/>
</dbReference>
<dbReference type="Pfam" id="PF13519">
    <property type="entry name" value="VWA_2"/>
    <property type="match status" value="1"/>
</dbReference>
<evidence type="ECO:0000313" key="7">
    <source>
        <dbReference type="Proteomes" id="UP000634805"/>
    </source>
</evidence>
<feature type="region of interest" description="Disordered" evidence="4">
    <location>
        <begin position="321"/>
        <end position="437"/>
    </location>
</feature>
<dbReference type="SUPFAM" id="SSF52540">
    <property type="entry name" value="P-loop containing nucleoside triphosphate hydrolases"/>
    <property type="match status" value="1"/>
</dbReference>
<protein>
    <submittedName>
        <fullName evidence="6">von Willebrand factor type A domain protein</fullName>
    </submittedName>
</protein>
<feature type="compositionally biased region" description="Basic and acidic residues" evidence="4">
    <location>
        <begin position="416"/>
        <end position="425"/>
    </location>
</feature>
<evidence type="ECO:0000256" key="2">
    <source>
        <dbReference type="ARBA" id="ARBA00022741"/>
    </source>
</evidence>
<evidence type="ECO:0000259" key="5">
    <source>
        <dbReference type="PROSITE" id="PS50234"/>
    </source>
</evidence>
<sequence>MHHLNRQILPFTAIVGQEKMKKALILNAINPRIGGVLIRGEKGTAKSTAVRALAELLPRIEIVNGCPFNCNPVDTAGMCDHCYERFENGEKLESMTRRTSVIDLPLGCTEDRVVGTLDIEKAIKDGIRALEPGILAAANRGILYIDEVNLLDDHVADVLLDSAAMGANIVEREGVSVGHPARFILVGTMNPEEGELRPQLLDRFGLQANVESLSDIDARVKIVKVAESFETDPAGCREEFLDAQMELAGKIMAAKSLFPDVTISDDLLKTTAEMCIELGVKTHRAEIVINRTAKTIAAFDNRTEVTLDDVKEAMELALPHRMRRKPFEPPELDTDKLDQMMDEKERERDKQERQKEKEKEDEKPQERKEQTEHKQDQEHEPREQSEPQNPPDEDGDCEQRQSPESVFAIGNPIDAGRVRSKEQRDRIRRGKTSGRRIPTLARSNRGRYASHTIPPGKPTDIAIDATIRAAAPHQRDRGSGMAGENAVIIENWDVREKIRVGKVSTATLFVVDASGSMGASNRMESAKGAVMSLLMDSYQQRDRIGMVAFKGDSADVLLPLSQSVDLAFERLRELPTGGKTPLGAGMNTGLNLLLGEMNRNDETIPIMVLISDGRANVSVNDHGRIKEELLSIAEQARSAGIHVIILDTETVGSSFVKMQLGYCRMLAEHAGGRYFAVDQLSSGEVYDIIMHEREILSDTYSIGQHSATHTRSDNTLQSKHLEIHTRSDNTLQSKHLEIHTRSDNTLQSKHLEIHTRSDNTLQSERSEECR</sequence>
<evidence type="ECO:0000256" key="3">
    <source>
        <dbReference type="ARBA" id="ARBA00022840"/>
    </source>
</evidence>